<dbReference type="EMBL" id="UFWD01000001">
    <property type="protein sequence ID" value="SUY21260.1"/>
    <property type="molecule type" value="Genomic_DNA"/>
</dbReference>
<evidence type="ECO:0000313" key="2">
    <source>
        <dbReference type="EMBL" id="SUY21260.1"/>
    </source>
</evidence>
<organism evidence="2">
    <name type="scientific">Clostridioides difficile</name>
    <name type="common">Peptoclostridium difficile</name>
    <dbReference type="NCBI Taxonomy" id="1496"/>
    <lineage>
        <taxon>Bacteria</taxon>
        <taxon>Bacillati</taxon>
        <taxon>Bacillota</taxon>
        <taxon>Clostridia</taxon>
        <taxon>Peptostreptococcales</taxon>
        <taxon>Peptostreptococcaceae</taxon>
        <taxon>Clostridioides</taxon>
    </lineage>
</organism>
<dbReference type="PROSITE" id="PS50883">
    <property type="entry name" value="EAL"/>
    <property type="match status" value="1"/>
</dbReference>
<evidence type="ECO:0000259" key="1">
    <source>
        <dbReference type="PROSITE" id="PS50883"/>
    </source>
</evidence>
<feature type="domain" description="EAL" evidence="1">
    <location>
        <begin position="1"/>
        <end position="46"/>
    </location>
</feature>
<proteinExistence type="predicted"/>
<dbReference type="InterPro" id="IPR001633">
    <property type="entry name" value="EAL_dom"/>
</dbReference>
<dbReference type="AlphaFoldDB" id="A0A381I755"/>
<name>A0A381I755_CLODI</name>
<dbReference type="Gene3D" id="3.20.20.450">
    <property type="entry name" value="EAL domain"/>
    <property type="match status" value="1"/>
</dbReference>
<accession>A0A381I755</accession>
<dbReference type="InterPro" id="IPR035919">
    <property type="entry name" value="EAL_sf"/>
</dbReference>
<reference evidence="2" key="1">
    <citation type="submission" date="2018-06" db="EMBL/GenBank/DDBJ databases">
        <authorList>
            <consortium name="Pathogen Informatics"/>
            <person name="Doyle S."/>
        </authorList>
    </citation>
    <scope>NUCLEOTIDE SEQUENCE</scope>
    <source>
        <strain evidence="2">NCTC13307</strain>
    </source>
</reference>
<sequence>MDGIVLNMDDFGSAYSSLNMLKNINIDTLKIDCGSLMRKESQTEKK</sequence>
<dbReference type="SUPFAM" id="SSF141868">
    <property type="entry name" value="EAL domain-like"/>
    <property type="match status" value="1"/>
</dbReference>
<gene>
    <name evidence="2" type="ORF">NCTC13307_00590</name>
</gene>
<protein>
    <submittedName>
        <fullName evidence="2">Signaling protein</fullName>
    </submittedName>
</protein>